<evidence type="ECO:0000313" key="3">
    <source>
        <dbReference type="Proteomes" id="UP000198642"/>
    </source>
</evidence>
<evidence type="ECO:0000259" key="1">
    <source>
        <dbReference type="Pfam" id="PF14330"/>
    </source>
</evidence>
<gene>
    <name evidence="2" type="ORF">SAMN04488072_105143</name>
</gene>
<dbReference type="STRING" id="237679.SAMN04488072_105143"/>
<dbReference type="AlphaFoldDB" id="A0A1I0XMF2"/>
<reference evidence="2 3" key="1">
    <citation type="submission" date="2016-10" db="EMBL/GenBank/DDBJ databases">
        <authorList>
            <person name="de Groot N.N."/>
        </authorList>
    </citation>
    <scope>NUCLEOTIDE SEQUENCE [LARGE SCALE GENOMIC DNA]</scope>
    <source>
        <strain evidence="2 3">CGMCC 1.3702</strain>
    </source>
</reference>
<protein>
    <recommendedName>
        <fullName evidence="1">DUF4387 domain-containing protein</fullName>
    </recommendedName>
</protein>
<evidence type="ECO:0000313" key="2">
    <source>
        <dbReference type="EMBL" id="SFB01480.1"/>
    </source>
</evidence>
<dbReference type="InterPro" id="IPR025496">
    <property type="entry name" value="DUF4387"/>
</dbReference>
<dbReference type="Pfam" id="PF14330">
    <property type="entry name" value="DUF4387"/>
    <property type="match status" value="1"/>
</dbReference>
<sequence>MQIGEMAKLIRSKNAGPFSMTIDILFEHESYYDRVKNSPDFNVDTIANVYKLNSADIDIYTCDPILAIKISFNRPVISGDIGDTDVFGGQQHGPIVDMEIPDRNNASY</sequence>
<organism evidence="2 3">
    <name type="scientific">Lentibacillus halodurans</name>
    <dbReference type="NCBI Taxonomy" id="237679"/>
    <lineage>
        <taxon>Bacteria</taxon>
        <taxon>Bacillati</taxon>
        <taxon>Bacillota</taxon>
        <taxon>Bacilli</taxon>
        <taxon>Bacillales</taxon>
        <taxon>Bacillaceae</taxon>
        <taxon>Lentibacillus</taxon>
    </lineage>
</organism>
<proteinExistence type="predicted"/>
<dbReference type="EMBL" id="FOJW01000005">
    <property type="protein sequence ID" value="SFB01480.1"/>
    <property type="molecule type" value="Genomic_DNA"/>
</dbReference>
<dbReference type="Proteomes" id="UP000198642">
    <property type="component" value="Unassembled WGS sequence"/>
</dbReference>
<dbReference type="RefSeq" id="WP_090236127.1">
    <property type="nucleotide sequence ID" value="NZ_FOJW01000005.1"/>
</dbReference>
<dbReference type="OrthoDB" id="9796125at2"/>
<keyword evidence="3" id="KW-1185">Reference proteome</keyword>
<accession>A0A1I0XMF2</accession>
<name>A0A1I0XMF2_9BACI</name>
<feature type="domain" description="DUF4387" evidence="1">
    <location>
        <begin position="4"/>
        <end position="99"/>
    </location>
</feature>